<proteinExistence type="predicted"/>
<comment type="function">
    <text evidence="1">Nitronate monooxygenase that uses molecular oxygen to catalyze the oxidative denitrification of alkyl nitronates. Acts on propionate 3-nitronate (P3N), the presumed physiological substrate. Probably functions in the detoxification of P3N, a metabolic poison produced by plants and fungi as a defense mechanism.</text>
</comment>
<evidence type="ECO:0000256" key="4">
    <source>
        <dbReference type="ARBA" id="ARBA00022643"/>
    </source>
</evidence>
<protein>
    <recommendedName>
        <fullName evidence="2">Probable nitronate monooxygenase</fullName>
    </recommendedName>
</protein>
<evidence type="ECO:0000256" key="2">
    <source>
        <dbReference type="ARBA" id="ARBA00013457"/>
    </source>
</evidence>
<sequence length="317" mass="33363">MMKTALCDLLDIQYPIIQGGMAWVATAELAAAVSEAGGLGIIGAGNAPPEVVKEQIRKVREKTKKPFGVNVYYMSPYLEDIMDLIVEEQVQVITTGAGNPGKHIGRLKEANIKVFPVVASVALAKRLARAGVDGLIAEGMECGGHIGEITTMALVPQVVDAVDLPVIAAGGVADGRGLVAALSLGAVGVQVGTRFVCAEECIAHENYKKALLKAKDRDTVTTGPEGHQVRVLKNKLTREFAKLRADGASFEVFEELGAGKLRAAVVEGDIEYGSLMAGQSAAMVKNVQPARKIITDMISEAEKVASDLAGMLRGDTL</sequence>
<keyword evidence="3" id="KW-0285">Flavoprotein</keyword>
<dbReference type="PANTHER" id="PTHR32332">
    <property type="entry name" value="2-NITROPROPANE DIOXYGENASE"/>
    <property type="match status" value="1"/>
</dbReference>
<dbReference type="SUPFAM" id="SSF51412">
    <property type="entry name" value="Inosine monophosphate dehydrogenase (IMPDH)"/>
    <property type="match status" value="1"/>
</dbReference>
<dbReference type="NCBIfam" id="TIGR03151">
    <property type="entry name" value="enACPred_II"/>
    <property type="match status" value="1"/>
</dbReference>
<evidence type="ECO:0000256" key="3">
    <source>
        <dbReference type="ARBA" id="ARBA00022630"/>
    </source>
</evidence>
<dbReference type="Pfam" id="PF03060">
    <property type="entry name" value="NMO"/>
    <property type="match status" value="1"/>
</dbReference>
<dbReference type="EMBL" id="CP121694">
    <property type="protein sequence ID" value="WRO22199.1"/>
    <property type="molecule type" value="Genomic_DNA"/>
</dbReference>
<dbReference type="CDD" id="cd04730">
    <property type="entry name" value="NPD_like"/>
    <property type="match status" value="1"/>
</dbReference>
<keyword evidence="7" id="KW-1185">Reference proteome</keyword>
<keyword evidence="5" id="KW-0560">Oxidoreductase</keyword>
<dbReference type="Gene3D" id="3.20.20.70">
    <property type="entry name" value="Aldolase class I"/>
    <property type="match status" value="1"/>
</dbReference>
<gene>
    <name evidence="6" type="primary">fabK</name>
    <name evidence="6" type="ORF">MFMK1_002024</name>
</gene>
<accession>A0AAU0UPQ4</accession>
<evidence type="ECO:0000256" key="1">
    <source>
        <dbReference type="ARBA" id="ARBA00003535"/>
    </source>
</evidence>
<evidence type="ECO:0000313" key="7">
    <source>
        <dbReference type="Proteomes" id="UP001329915"/>
    </source>
</evidence>
<reference evidence="6 7" key="1">
    <citation type="submission" date="2023-04" db="EMBL/GenBank/DDBJ databases">
        <authorList>
            <person name="Hsu D."/>
        </authorList>
    </citation>
    <scope>NUCLEOTIDE SEQUENCE [LARGE SCALE GENOMIC DNA]</scope>
    <source>
        <strain evidence="6 7">MK1</strain>
    </source>
</reference>
<dbReference type="GO" id="GO:0018580">
    <property type="term" value="F:nitronate monooxygenase activity"/>
    <property type="evidence" value="ECO:0007669"/>
    <property type="project" value="InterPro"/>
</dbReference>
<dbReference type="InterPro" id="IPR013785">
    <property type="entry name" value="Aldolase_TIM"/>
</dbReference>
<dbReference type="PANTHER" id="PTHR32332:SF20">
    <property type="entry name" value="2-NITROPROPANE DIOXYGENASE-LIKE PROTEIN"/>
    <property type="match status" value="1"/>
</dbReference>
<dbReference type="InterPro" id="IPR017569">
    <property type="entry name" value="Enoyl_ACP_red-II_put"/>
</dbReference>
<evidence type="ECO:0000256" key="5">
    <source>
        <dbReference type="ARBA" id="ARBA00023002"/>
    </source>
</evidence>
<organism evidence="6 7">
    <name type="scientific">Metallumcola ferriviriculae</name>
    <dbReference type="NCBI Taxonomy" id="3039180"/>
    <lineage>
        <taxon>Bacteria</taxon>
        <taxon>Bacillati</taxon>
        <taxon>Bacillota</taxon>
        <taxon>Clostridia</taxon>
        <taxon>Neomoorellales</taxon>
        <taxon>Desulfitibacteraceae</taxon>
        <taxon>Metallumcola</taxon>
    </lineage>
</organism>
<dbReference type="AlphaFoldDB" id="A0AAU0UPQ4"/>
<name>A0AAU0UPQ4_9FIRM</name>
<dbReference type="KEGG" id="dbc:MFMK1_002024"/>
<dbReference type="InterPro" id="IPR004136">
    <property type="entry name" value="NMO"/>
</dbReference>
<keyword evidence="4" id="KW-0288">FMN</keyword>
<evidence type="ECO:0000313" key="6">
    <source>
        <dbReference type="EMBL" id="WRO22199.1"/>
    </source>
</evidence>
<dbReference type="Proteomes" id="UP001329915">
    <property type="component" value="Chromosome"/>
</dbReference>